<evidence type="ECO:0000313" key="3">
    <source>
        <dbReference type="Proteomes" id="UP001596233"/>
    </source>
</evidence>
<gene>
    <name evidence="2" type="ORF">ACFP56_03070</name>
</gene>
<reference evidence="3" key="1">
    <citation type="journal article" date="2019" name="Int. J. Syst. Evol. Microbiol.">
        <title>The Global Catalogue of Microorganisms (GCM) 10K type strain sequencing project: providing services to taxonomists for standard genome sequencing and annotation.</title>
        <authorList>
            <consortium name="The Broad Institute Genomics Platform"/>
            <consortium name="The Broad Institute Genome Sequencing Center for Infectious Disease"/>
            <person name="Wu L."/>
            <person name="Ma J."/>
        </authorList>
    </citation>
    <scope>NUCLEOTIDE SEQUENCE [LARGE SCALE GENOMIC DNA]</scope>
    <source>
        <strain evidence="3">PCU 280</strain>
    </source>
</reference>
<keyword evidence="1" id="KW-0472">Membrane</keyword>
<dbReference type="Pfam" id="PF14209">
    <property type="entry name" value="DUF4321"/>
    <property type="match status" value="1"/>
</dbReference>
<dbReference type="InterPro" id="IPR025470">
    <property type="entry name" value="DUF4321"/>
</dbReference>
<feature type="transmembrane region" description="Helical" evidence="1">
    <location>
        <begin position="52"/>
        <end position="77"/>
    </location>
</feature>
<keyword evidence="1" id="KW-1133">Transmembrane helix</keyword>
<organism evidence="2 3">
    <name type="scientific">Paenibacillus septentrionalis</name>
    <dbReference type="NCBI Taxonomy" id="429342"/>
    <lineage>
        <taxon>Bacteria</taxon>
        <taxon>Bacillati</taxon>
        <taxon>Bacillota</taxon>
        <taxon>Bacilli</taxon>
        <taxon>Bacillales</taxon>
        <taxon>Paenibacillaceae</taxon>
        <taxon>Paenibacillus</taxon>
    </lineage>
</organism>
<dbReference type="RefSeq" id="WP_379230990.1">
    <property type="nucleotide sequence ID" value="NZ_JBHSTE010000001.1"/>
</dbReference>
<dbReference type="EMBL" id="JBHSTE010000001">
    <property type="protein sequence ID" value="MFC6331590.1"/>
    <property type="molecule type" value="Genomic_DNA"/>
</dbReference>
<keyword evidence="3" id="KW-1185">Reference proteome</keyword>
<keyword evidence="1" id="KW-0812">Transmembrane</keyword>
<evidence type="ECO:0000313" key="2">
    <source>
        <dbReference type="EMBL" id="MFC6331590.1"/>
    </source>
</evidence>
<evidence type="ECO:0000256" key="1">
    <source>
        <dbReference type="SAM" id="Phobius"/>
    </source>
</evidence>
<comment type="caution">
    <text evidence="2">The sequence shown here is derived from an EMBL/GenBank/DDBJ whole genome shotgun (WGS) entry which is preliminary data.</text>
</comment>
<sequence>MKKNKWTLFLLVLLGLLAGSLVSYWLEAVPGLSFLTNAITTSWSPSFDFHVIALDLSLHINVSLLSIIGMIAAIWWYRKL</sequence>
<accession>A0ABW1UYP3</accession>
<name>A0ABW1UYP3_9BACL</name>
<protein>
    <submittedName>
        <fullName evidence="2">DUF4321 domain-containing protein</fullName>
    </submittedName>
</protein>
<proteinExistence type="predicted"/>
<dbReference type="Proteomes" id="UP001596233">
    <property type="component" value="Unassembled WGS sequence"/>
</dbReference>